<name>A0ACB9Z704_9PEZI</name>
<protein>
    <submittedName>
        <fullName evidence="1">Fungal-specific transcription factor domain-containing protein</fullName>
    </submittedName>
</protein>
<gene>
    <name evidence="1" type="ORF">F4820DRAFT_468216</name>
</gene>
<comment type="caution">
    <text evidence="1">The sequence shown here is derived from an EMBL/GenBank/DDBJ whole genome shotgun (WGS) entry which is preliminary data.</text>
</comment>
<evidence type="ECO:0000313" key="2">
    <source>
        <dbReference type="Proteomes" id="UP001497700"/>
    </source>
</evidence>
<accession>A0ACB9Z704</accession>
<dbReference type="EMBL" id="MU393450">
    <property type="protein sequence ID" value="KAI4867131.1"/>
    <property type="molecule type" value="Genomic_DNA"/>
</dbReference>
<proteinExistence type="predicted"/>
<organism evidence="1 2">
    <name type="scientific">Hypoxylon rubiginosum</name>
    <dbReference type="NCBI Taxonomy" id="110542"/>
    <lineage>
        <taxon>Eukaryota</taxon>
        <taxon>Fungi</taxon>
        <taxon>Dikarya</taxon>
        <taxon>Ascomycota</taxon>
        <taxon>Pezizomycotina</taxon>
        <taxon>Sordariomycetes</taxon>
        <taxon>Xylariomycetidae</taxon>
        <taxon>Xylariales</taxon>
        <taxon>Hypoxylaceae</taxon>
        <taxon>Hypoxylon</taxon>
    </lineage>
</organism>
<dbReference type="Proteomes" id="UP001497700">
    <property type="component" value="Unassembled WGS sequence"/>
</dbReference>
<keyword evidence="2" id="KW-1185">Reference proteome</keyword>
<evidence type="ECO:0000313" key="1">
    <source>
        <dbReference type="EMBL" id="KAI4867131.1"/>
    </source>
</evidence>
<sequence>MSFFYNMNSTTDFMPMDDDQMSSEPSASASGSGPGNGRPPTAQTDGGNGNGNGNATGTSTPGHERPAETTTKRLACNPCRDRKVRCDRQHPTCGRCAKLGNNCIYSSPSKQTVSKLDLSRLLITLHNRLEQAEAQLAFHTPLPNANQFAYPWPDMSTMPMAPAQNSEMVPVSVPEQAPLRPASQMAMAPDPQISQIPQDPHPHASRGSISSTTMPEVTSDWYNNNNHEHHDLFESAMSTDFSSGTQSVNETFDVDPVFQGLSPSSYSEVGSQASSAIPAAVFSRLHASFFDVFYPILPFINPVRFHAELAQCPDSIPLQALSHAIAALGALASNELSGALEACYNQARTLLELCERQENGAALVDINTLQTYVLLGVYEFRQPNFARAWMTLGRAMRLAKIMGLDKKNPQHAVSLDQDLFITLPPPLLDPAQMEERRRTFWQIYILDTYAAMRTKSPPVFDGQVSVQLPCPYDLPNVTEVNNMPNLQQAFDTSKNVPFSSFAGAIIVVYIYRRCFDHAQTWFSEPSYSFWDTHYTIDKAILQCRNSIIAHLLNTSSPASKDILALILRMNLAGLEIKLHELAITKAEKDKLPTALITEAILRCQSAAMDIVEGIRIGQRLTGGELDTFRQANLFYAKTMTKAIQAYMWMLNHLKNNAPTHINALRLLVASMKELIDAKHLRPGLLEQVDAKVAEAERPKKRPFLPSTHSF</sequence>
<reference evidence="1 2" key="1">
    <citation type="journal article" date="2022" name="New Phytol.">
        <title>Ecological generalism drives hyperdiversity of secondary metabolite gene clusters in xylarialean endophytes.</title>
        <authorList>
            <person name="Franco M.E.E."/>
            <person name="Wisecaver J.H."/>
            <person name="Arnold A.E."/>
            <person name="Ju Y.M."/>
            <person name="Slot J.C."/>
            <person name="Ahrendt S."/>
            <person name="Moore L.P."/>
            <person name="Eastman K.E."/>
            <person name="Scott K."/>
            <person name="Konkel Z."/>
            <person name="Mondo S.J."/>
            <person name="Kuo A."/>
            <person name="Hayes R.D."/>
            <person name="Haridas S."/>
            <person name="Andreopoulos B."/>
            <person name="Riley R."/>
            <person name="LaButti K."/>
            <person name="Pangilinan J."/>
            <person name="Lipzen A."/>
            <person name="Amirebrahimi M."/>
            <person name="Yan J."/>
            <person name="Adam C."/>
            <person name="Keymanesh K."/>
            <person name="Ng V."/>
            <person name="Louie K."/>
            <person name="Northen T."/>
            <person name="Drula E."/>
            <person name="Henrissat B."/>
            <person name="Hsieh H.M."/>
            <person name="Youens-Clark K."/>
            <person name="Lutzoni F."/>
            <person name="Miadlikowska J."/>
            <person name="Eastwood D.C."/>
            <person name="Hamelin R.C."/>
            <person name="Grigoriev I.V."/>
            <person name="U'Ren J.M."/>
        </authorList>
    </citation>
    <scope>NUCLEOTIDE SEQUENCE [LARGE SCALE GENOMIC DNA]</scope>
    <source>
        <strain evidence="1 2">CBS 119005</strain>
    </source>
</reference>